<organism evidence="1 2">
    <name type="scientific">Populus alba x Populus x berolinensis</name>
    <dbReference type="NCBI Taxonomy" id="444605"/>
    <lineage>
        <taxon>Eukaryota</taxon>
        <taxon>Viridiplantae</taxon>
        <taxon>Streptophyta</taxon>
        <taxon>Embryophyta</taxon>
        <taxon>Tracheophyta</taxon>
        <taxon>Spermatophyta</taxon>
        <taxon>Magnoliopsida</taxon>
        <taxon>eudicotyledons</taxon>
        <taxon>Gunneridae</taxon>
        <taxon>Pentapetalae</taxon>
        <taxon>rosids</taxon>
        <taxon>fabids</taxon>
        <taxon>Malpighiales</taxon>
        <taxon>Salicaceae</taxon>
        <taxon>Saliceae</taxon>
        <taxon>Populus</taxon>
    </lineage>
</organism>
<dbReference type="AlphaFoldDB" id="A0AAD6VYS7"/>
<comment type="caution">
    <text evidence="1">The sequence shown here is derived from an EMBL/GenBank/DDBJ whole genome shotgun (WGS) entry which is preliminary data.</text>
</comment>
<dbReference type="Proteomes" id="UP001164929">
    <property type="component" value="Chromosome 6"/>
</dbReference>
<reference evidence="1" key="1">
    <citation type="journal article" date="2023" name="Mol. Ecol. Resour.">
        <title>Chromosome-level genome assembly of a triploid poplar Populus alba 'Berolinensis'.</title>
        <authorList>
            <person name="Chen S."/>
            <person name="Yu Y."/>
            <person name="Wang X."/>
            <person name="Wang S."/>
            <person name="Zhang T."/>
            <person name="Zhou Y."/>
            <person name="He R."/>
            <person name="Meng N."/>
            <person name="Wang Y."/>
            <person name="Liu W."/>
            <person name="Liu Z."/>
            <person name="Liu J."/>
            <person name="Guo Q."/>
            <person name="Huang H."/>
            <person name="Sederoff R.R."/>
            <person name="Wang G."/>
            <person name="Qu G."/>
            <person name="Chen S."/>
        </authorList>
    </citation>
    <scope>NUCLEOTIDE SEQUENCE</scope>
    <source>
        <strain evidence="1">SC-2020</strain>
    </source>
</reference>
<proteinExistence type="predicted"/>
<gene>
    <name evidence="1" type="ORF">NC653_015956</name>
</gene>
<evidence type="ECO:0000313" key="1">
    <source>
        <dbReference type="EMBL" id="KAJ6992718.1"/>
    </source>
</evidence>
<sequence>MAAMKVVVVVVEEEEEVVVAVMVEKKDGRGEMIIMMEEKEGEGDFVRKPLSRHPQESLAVGPAISLPPFSSLRLRNYYYTTPQVEKIHMNLVRYKRRYYCDFGFDPSGKTS</sequence>
<dbReference type="EMBL" id="JAQIZT010000006">
    <property type="protein sequence ID" value="KAJ6992718.1"/>
    <property type="molecule type" value="Genomic_DNA"/>
</dbReference>
<accession>A0AAD6VYS7</accession>
<keyword evidence="2" id="KW-1185">Reference proteome</keyword>
<evidence type="ECO:0000313" key="2">
    <source>
        <dbReference type="Proteomes" id="UP001164929"/>
    </source>
</evidence>
<name>A0AAD6VYS7_9ROSI</name>
<protein>
    <submittedName>
        <fullName evidence="1">Uncharacterized protein</fullName>
    </submittedName>
</protein>